<sequence>DIFSEVNKCLLISLWKHSPEKELESCSICLYIDSMIQHFGKCPSEYRSQESLICKMCLQLFRLIQTHVQQCVENGEKECLILVCRKISYLIESDRTMIFTKAAKIWKKLKKHLLGFVNVPVMEGEMGEEEEYFSMTPLVSVRMPGSGLPLNASLSRSLRLSTTFSPNLPFIPEDNKDLSLNIKKQEKPPPAKPISKSEPICRRRQDGVVEMLTGPRSAAPASRPINLAFPDKFDGKPFSSSRLVSPVGSSGLGVVGPPDDAFSVLTPSGAKRLDKVPEKRPLKVSFSNEIPKEKVTRKLSNASSLPSPIRNQQGAFALTDVDLDAHPEQFNRSQPTENEDIDTLQPTSISELSESSSLGDKKTYGEQLHSMPMNRTAWRNEDQILSLVDRPTGVPGIGEVVYGERDIFRRVIRYWMDLKMEFKEYGRLTQKQIREEGVIFPDCRKQLMIMKSRYQKNFQWIRLTHLGRGMSGNCHLASDYNSDYQFCIKKIHISKYQEEELLIWSDLEHPSIVKLHGALRRKEKIYIISEFIGGGSLTETINVQKRMTRRLSHWMALNYFKQVLKVLKYLQKKNVLHEDLKADNILLRSDSHKIAIADFGVAVRIHGNMTPPGYTTKGTPTQFSPEKAMGAGHSYKADLWAAVCILVHMLSGSPPWVKRFPNARMLNFLIVEKDPPVEDVPKNVSKDVMDLIVEGFQKDPKMRTSVNELLQHRAFGLLDSTPDTFTSTLLTSIHQLPDTQLPVESHIRQEQSAIIEQIEHDIRNPPTGGTTSLSSKDREGAYQKGTMAVLLNNNVDLRENMTKLGHTQPELNVSMNNSNQAIKLHGKEKMYLILNSINPAKY</sequence>
<keyword evidence="3" id="KW-0418">Kinase</keyword>
<organism evidence="8 9">
    <name type="scientific">Pinctada imbricata</name>
    <name type="common">Atlantic pearl-oyster</name>
    <name type="synonym">Pinctada martensii</name>
    <dbReference type="NCBI Taxonomy" id="66713"/>
    <lineage>
        <taxon>Eukaryota</taxon>
        <taxon>Metazoa</taxon>
        <taxon>Spiralia</taxon>
        <taxon>Lophotrochozoa</taxon>
        <taxon>Mollusca</taxon>
        <taxon>Bivalvia</taxon>
        <taxon>Autobranchia</taxon>
        <taxon>Pteriomorphia</taxon>
        <taxon>Pterioida</taxon>
        <taxon>Pterioidea</taxon>
        <taxon>Pteriidae</taxon>
        <taxon>Pinctada</taxon>
    </lineage>
</organism>
<keyword evidence="2 5" id="KW-0547">Nucleotide-binding</keyword>
<dbReference type="InterPro" id="IPR000719">
    <property type="entry name" value="Prot_kinase_dom"/>
</dbReference>
<evidence type="ECO:0000256" key="2">
    <source>
        <dbReference type="ARBA" id="ARBA00022741"/>
    </source>
</evidence>
<evidence type="ECO:0000256" key="5">
    <source>
        <dbReference type="PROSITE-ProRule" id="PRU10141"/>
    </source>
</evidence>
<dbReference type="EMBL" id="VSWD01000001">
    <property type="protein sequence ID" value="KAK3108561.1"/>
    <property type="molecule type" value="Genomic_DNA"/>
</dbReference>
<evidence type="ECO:0000313" key="8">
    <source>
        <dbReference type="EMBL" id="KAK3108561.1"/>
    </source>
</evidence>
<dbReference type="PANTHER" id="PTHR48016">
    <property type="entry name" value="MAP KINASE KINASE KINASE SSK2-RELATED-RELATED"/>
    <property type="match status" value="1"/>
</dbReference>
<gene>
    <name evidence="8" type="ORF">FSP39_010685</name>
</gene>
<keyword evidence="1" id="KW-0808">Transferase</keyword>
<feature type="domain" description="Protein kinase" evidence="7">
    <location>
        <begin position="460"/>
        <end position="715"/>
    </location>
</feature>
<dbReference type="SUPFAM" id="SSF56112">
    <property type="entry name" value="Protein kinase-like (PK-like)"/>
    <property type="match status" value="1"/>
</dbReference>
<dbReference type="GO" id="GO:0004672">
    <property type="term" value="F:protein kinase activity"/>
    <property type="evidence" value="ECO:0007669"/>
    <property type="project" value="InterPro"/>
</dbReference>
<dbReference type="InterPro" id="IPR017441">
    <property type="entry name" value="Protein_kinase_ATP_BS"/>
</dbReference>
<dbReference type="PROSITE" id="PS00108">
    <property type="entry name" value="PROTEIN_KINASE_ST"/>
    <property type="match status" value="1"/>
</dbReference>
<name>A0AA88YV05_PINIB</name>
<evidence type="ECO:0000256" key="1">
    <source>
        <dbReference type="ARBA" id="ARBA00022679"/>
    </source>
</evidence>
<dbReference type="Gene3D" id="3.30.200.20">
    <property type="entry name" value="Phosphorylase Kinase, domain 1"/>
    <property type="match status" value="1"/>
</dbReference>
<comment type="caution">
    <text evidence="8">The sequence shown here is derived from an EMBL/GenBank/DDBJ whole genome shotgun (WGS) entry which is preliminary data.</text>
</comment>
<dbReference type="Pfam" id="PF00069">
    <property type="entry name" value="Pkinase"/>
    <property type="match status" value="1"/>
</dbReference>
<dbReference type="Gene3D" id="1.10.510.10">
    <property type="entry name" value="Transferase(Phosphotransferase) domain 1"/>
    <property type="match status" value="1"/>
</dbReference>
<feature type="non-terminal residue" evidence="8">
    <location>
        <position position="1"/>
    </location>
</feature>
<dbReference type="AlphaFoldDB" id="A0AA88YV05"/>
<evidence type="ECO:0000256" key="4">
    <source>
        <dbReference type="ARBA" id="ARBA00022840"/>
    </source>
</evidence>
<dbReference type="GO" id="GO:0005524">
    <property type="term" value="F:ATP binding"/>
    <property type="evidence" value="ECO:0007669"/>
    <property type="project" value="UniProtKB-UniRule"/>
</dbReference>
<evidence type="ECO:0000259" key="7">
    <source>
        <dbReference type="PROSITE" id="PS50011"/>
    </source>
</evidence>
<feature type="region of interest" description="Disordered" evidence="6">
    <location>
        <begin position="328"/>
        <end position="364"/>
    </location>
</feature>
<dbReference type="PANTHER" id="PTHR48016:SF56">
    <property type="entry name" value="MAPKK KINASE"/>
    <property type="match status" value="1"/>
</dbReference>
<evidence type="ECO:0000256" key="6">
    <source>
        <dbReference type="SAM" id="MobiDB-lite"/>
    </source>
</evidence>
<dbReference type="PROSITE" id="PS00107">
    <property type="entry name" value="PROTEIN_KINASE_ATP"/>
    <property type="match status" value="1"/>
</dbReference>
<dbReference type="SMART" id="SM00220">
    <property type="entry name" value="S_TKc"/>
    <property type="match status" value="1"/>
</dbReference>
<dbReference type="Proteomes" id="UP001186944">
    <property type="component" value="Unassembled WGS sequence"/>
</dbReference>
<feature type="compositionally biased region" description="Low complexity" evidence="6">
    <location>
        <begin position="348"/>
        <end position="358"/>
    </location>
</feature>
<protein>
    <recommendedName>
        <fullName evidence="7">Protein kinase domain-containing protein</fullName>
    </recommendedName>
</protein>
<accession>A0AA88YV05</accession>
<keyword evidence="4 5" id="KW-0067">ATP-binding</keyword>
<dbReference type="InterPro" id="IPR008271">
    <property type="entry name" value="Ser/Thr_kinase_AS"/>
</dbReference>
<keyword evidence="9" id="KW-1185">Reference proteome</keyword>
<dbReference type="InterPro" id="IPR011009">
    <property type="entry name" value="Kinase-like_dom_sf"/>
</dbReference>
<dbReference type="PROSITE" id="PS50011">
    <property type="entry name" value="PROTEIN_KINASE_DOM"/>
    <property type="match status" value="1"/>
</dbReference>
<proteinExistence type="predicted"/>
<dbReference type="InterPro" id="IPR050538">
    <property type="entry name" value="MAP_kinase_kinase_kinase"/>
</dbReference>
<evidence type="ECO:0000256" key="3">
    <source>
        <dbReference type="ARBA" id="ARBA00022777"/>
    </source>
</evidence>
<evidence type="ECO:0000313" key="9">
    <source>
        <dbReference type="Proteomes" id="UP001186944"/>
    </source>
</evidence>
<feature type="binding site" evidence="5">
    <location>
        <position position="490"/>
    </location>
    <ligand>
        <name>ATP</name>
        <dbReference type="ChEBI" id="CHEBI:30616"/>
    </ligand>
</feature>
<reference evidence="8" key="1">
    <citation type="submission" date="2019-08" db="EMBL/GenBank/DDBJ databases">
        <title>The improved chromosome-level genome for the pearl oyster Pinctada fucata martensii using PacBio sequencing and Hi-C.</title>
        <authorList>
            <person name="Zheng Z."/>
        </authorList>
    </citation>
    <scope>NUCLEOTIDE SEQUENCE</scope>
    <source>
        <strain evidence="8">ZZ-2019</strain>
        <tissue evidence="8">Adductor muscle</tissue>
    </source>
</reference>